<comment type="caution">
    <text evidence="1">The sequence shown here is derived from an EMBL/GenBank/DDBJ whole genome shotgun (WGS) entry which is preliminary data.</text>
</comment>
<evidence type="ECO:0000313" key="1">
    <source>
        <dbReference type="EMBL" id="KAF4384582.1"/>
    </source>
</evidence>
<dbReference type="Proteomes" id="UP000525078">
    <property type="component" value="Unassembled WGS sequence"/>
</dbReference>
<name>A0A7J6GNV0_CANSA</name>
<protein>
    <submittedName>
        <fullName evidence="1">Uncharacterized protein</fullName>
    </submittedName>
</protein>
<dbReference type="EMBL" id="JAATIP010000047">
    <property type="protein sequence ID" value="KAF4384582.1"/>
    <property type="molecule type" value="Genomic_DNA"/>
</dbReference>
<accession>A0A7J6GNV0</accession>
<reference evidence="1 2" key="1">
    <citation type="journal article" date="2020" name="bioRxiv">
        <title>Sequence and annotation of 42 cannabis genomes reveals extensive copy number variation in cannabinoid synthesis and pathogen resistance genes.</title>
        <authorList>
            <person name="Mckernan K.J."/>
            <person name="Helbert Y."/>
            <person name="Kane L.T."/>
            <person name="Ebling H."/>
            <person name="Zhang L."/>
            <person name="Liu B."/>
            <person name="Eaton Z."/>
            <person name="Mclaughlin S."/>
            <person name="Kingan S."/>
            <person name="Baybayan P."/>
            <person name="Concepcion G."/>
            <person name="Jordan M."/>
            <person name="Riva A."/>
            <person name="Barbazuk W."/>
            <person name="Harkins T."/>
        </authorList>
    </citation>
    <scope>NUCLEOTIDE SEQUENCE [LARGE SCALE GENOMIC DNA]</scope>
    <source>
        <strain evidence="2">cv. Jamaican Lion 4</strain>
        <tissue evidence="1">Leaf</tissue>
    </source>
</reference>
<gene>
    <name evidence="1" type="ORF">F8388_003889</name>
</gene>
<organism evidence="1 2">
    <name type="scientific">Cannabis sativa</name>
    <name type="common">Hemp</name>
    <name type="synonym">Marijuana</name>
    <dbReference type="NCBI Taxonomy" id="3483"/>
    <lineage>
        <taxon>Eukaryota</taxon>
        <taxon>Viridiplantae</taxon>
        <taxon>Streptophyta</taxon>
        <taxon>Embryophyta</taxon>
        <taxon>Tracheophyta</taxon>
        <taxon>Spermatophyta</taxon>
        <taxon>Magnoliopsida</taxon>
        <taxon>eudicotyledons</taxon>
        <taxon>Gunneridae</taxon>
        <taxon>Pentapetalae</taxon>
        <taxon>rosids</taxon>
        <taxon>fabids</taxon>
        <taxon>Rosales</taxon>
        <taxon>Cannabaceae</taxon>
        <taxon>Cannabis</taxon>
    </lineage>
</organism>
<evidence type="ECO:0000313" key="2">
    <source>
        <dbReference type="Proteomes" id="UP000525078"/>
    </source>
</evidence>
<sequence length="93" mass="10019">MSSSKINIDRILSIPLSYFAGHDRLVWHHSPNGIYSVKSVRGSGLALSLGPVPTSRSGAKVEVRSSGFGAKIQGQVRCSSSEPKVQVRGWIQL</sequence>
<proteinExistence type="predicted"/>
<dbReference type="AlphaFoldDB" id="A0A7J6GNV0"/>